<feature type="region of interest" description="Disordered" evidence="1">
    <location>
        <begin position="297"/>
        <end position="340"/>
    </location>
</feature>
<gene>
    <name evidence="2" type="ORF">R3P38DRAFT_2805599</name>
</gene>
<feature type="compositionally biased region" description="Basic and acidic residues" evidence="1">
    <location>
        <begin position="529"/>
        <end position="563"/>
    </location>
</feature>
<keyword evidence="3" id="KW-1185">Reference proteome</keyword>
<dbReference type="AlphaFoldDB" id="A0AAV9ZMQ8"/>
<accession>A0AAV9ZMQ8</accession>
<protein>
    <submittedName>
        <fullName evidence="2">Uncharacterized protein</fullName>
    </submittedName>
</protein>
<feature type="compositionally biased region" description="Basic residues" evidence="1">
    <location>
        <begin position="8"/>
        <end position="26"/>
    </location>
</feature>
<evidence type="ECO:0000313" key="3">
    <source>
        <dbReference type="Proteomes" id="UP001362999"/>
    </source>
</evidence>
<name>A0AAV9ZMQ8_9AGAR</name>
<feature type="region of interest" description="Disordered" evidence="1">
    <location>
        <begin position="249"/>
        <end position="269"/>
    </location>
</feature>
<comment type="caution">
    <text evidence="2">The sequence shown here is derived from an EMBL/GenBank/DDBJ whole genome shotgun (WGS) entry which is preliminary data.</text>
</comment>
<proteinExistence type="predicted"/>
<dbReference type="EMBL" id="JAWWNJ010000130">
    <property type="protein sequence ID" value="KAK6987691.1"/>
    <property type="molecule type" value="Genomic_DNA"/>
</dbReference>
<feature type="compositionally biased region" description="Polar residues" evidence="1">
    <location>
        <begin position="297"/>
        <end position="306"/>
    </location>
</feature>
<feature type="region of interest" description="Disordered" evidence="1">
    <location>
        <begin position="1"/>
        <end position="26"/>
    </location>
</feature>
<sequence>MRQSQEKRPKKRKRCRKQGQRSKKNWCSKVLSDAAVLHRASQLRRIDDERLGRKADADSSLLTGGDFHIRSRRSPVKMPPHDRLILLSWPRYRFGVLGRSEEAPYEGLRLLRRHFSTRWGWKGLGIGLPAPKILSTIFLQIAGSITKLPNHLRRSHLRTDYTTRDSPLTPPMSRLYPKRAHALRHLHTLSSVCPRVCMRVHHLQAIASPRLLARRESLYQQDGHSISKTAELSLLRLVPSANELSAYAHNLLSSPPPPSSISPPHDTSFATPATASISQLLGRHIRSLLYSDTTPISSYHRPQSLSRRLPGHSPRGGVKGTARPGGINAAAEGRRREEREGVDFDEPLLSLARAFLLSLALETIAVSSPPWSSVDSRCSETRGRMGNGSGNGNSRGSWRWVVERTLVRCVRVDGDGADKGVDAGTGGWGSVGQASAVYSYHYPIHPVTAACLISRVPVRMCLVAIVPSFVYEGVGDEEETASRWGAGERVGGRQRGRMDVDGCDLDVDVSWKRGRGRDGYGGGAVEGEEERKIGRNSVEAEERVVDDERGRPRKWQDEEEKRVTYSLPP</sequence>
<evidence type="ECO:0000256" key="1">
    <source>
        <dbReference type="SAM" id="MobiDB-lite"/>
    </source>
</evidence>
<reference evidence="2 3" key="1">
    <citation type="journal article" date="2024" name="J Genomics">
        <title>Draft genome sequencing and assembly of Favolaschia claudopus CIRM-BRFM 2984 isolated from oak limbs.</title>
        <authorList>
            <person name="Navarro D."/>
            <person name="Drula E."/>
            <person name="Chaduli D."/>
            <person name="Cazenave R."/>
            <person name="Ahrendt S."/>
            <person name="Wang J."/>
            <person name="Lipzen A."/>
            <person name="Daum C."/>
            <person name="Barry K."/>
            <person name="Grigoriev I.V."/>
            <person name="Favel A."/>
            <person name="Rosso M.N."/>
            <person name="Martin F."/>
        </authorList>
    </citation>
    <scope>NUCLEOTIDE SEQUENCE [LARGE SCALE GENOMIC DNA]</scope>
    <source>
        <strain evidence="2 3">CIRM-BRFM 2984</strain>
    </source>
</reference>
<feature type="region of interest" description="Disordered" evidence="1">
    <location>
        <begin position="517"/>
        <end position="569"/>
    </location>
</feature>
<evidence type="ECO:0000313" key="2">
    <source>
        <dbReference type="EMBL" id="KAK6987691.1"/>
    </source>
</evidence>
<organism evidence="2 3">
    <name type="scientific">Favolaschia claudopus</name>
    <dbReference type="NCBI Taxonomy" id="2862362"/>
    <lineage>
        <taxon>Eukaryota</taxon>
        <taxon>Fungi</taxon>
        <taxon>Dikarya</taxon>
        <taxon>Basidiomycota</taxon>
        <taxon>Agaricomycotina</taxon>
        <taxon>Agaricomycetes</taxon>
        <taxon>Agaricomycetidae</taxon>
        <taxon>Agaricales</taxon>
        <taxon>Marasmiineae</taxon>
        <taxon>Mycenaceae</taxon>
        <taxon>Favolaschia</taxon>
    </lineage>
</organism>
<dbReference type="Proteomes" id="UP001362999">
    <property type="component" value="Unassembled WGS sequence"/>
</dbReference>
<feature type="region of interest" description="Disordered" evidence="1">
    <location>
        <begin position="375"/>
        <end position="394"/>
    </location>
</feature>